<comment type="similarity">
    <text evidence="1 22">Belongs to the short-chain dehydrogenases/reductases (SDR) family.</text>
</comment>
<sequence length="282" mass="30677">MTEEWKIEGKNFLITGGASGLGAAYADNFLKNGAEKIAILDIADETGTEFVKKLNDTYDDKAIFIKCDIANEEDIKNAFDEVVKAFTRIDVIVNNAGVMNDDPSVWRKASDINWQGTASFTMKGLEHMRKGDGGAGGTIVNISSGAAFAKFSIVPMYSGSKAAIVHFGRSLAIPAFYAMTGVRLLTFVLGATKTALIDNIKAKTFDEELTTPMLPYVQLFEQNIESAVAAMTKMFVEGAPGSLWLSAYNRPAQDITVNVDAAYEQIEQLLLPDGVELLYDQK</sequence>
<dbReference type="InterPro" id="IPR036291">
    <property type="entry name" value="NAD(P)-bd_dom_sf"/>
</dbReference>
<dbReference type="Proteomes" id="UP001652582">
    <property type="component" value="Chromosome 19"/>
</dbReference>
<comment type="catalytic activity">
    <reaction evidence="9">
        <text>prostaglandin E1 + NAD(+) = 15-oxoprostaglandin E1 + NADH + H(+)</text>
        <dbReference type="Rhea" id="RHEA:16477"/>
        <dbReference type="ChEBI" id="CHEBI:15378"/>
        <dbReference type="ChEBI" id="CHEBI:57397"/>
        <dbReference type="ChEBI" id="CHEBI:57401"/>
        <dbReference type="ChEBI" id="CHEBI:57540"/>
        <dbReference type="ChEBI" id="CHEBI:57945"/>
    </reaction>
    <physiologicalReaction direction="left-to-right" evidence="9">
        <dbReference type="Rhea" id="RHEA:16478"/>
    </physiologicalReaction>
</comment>
<dbReference type="SUPFAM" id="SSF51735">
    <property type="entry name" value="NAD(P)-binding Rossmann-fold domains"/>
    <property type="match status" value="1"/>
</dbReference>
<keyword evidence="23" id="KW-1185">Reference proteome</keyword>
<comment type="catalytic activity">
    <reaction evidence="21">
        <text>resolvin E1 + NAD(+) = 18-oxo-resolvin E1 + NADH + H(+)</text>
        <dbReference type="Rhea" id="RHEA:49244"/>
        <dbReference type="ChEBI" id="CHEBI:15378"/>
        <dbReference type="ChEBI" id="CHEBI:57540"/>
        <dbReference type="ChEBI" id="CHEBI:57945"/>
        <dbReference type="ChEBI" id="CHEBI:91000"/>
        <dbReference type="ChEBI" id="CHEBI:91001"/>
    </reaction>
    <physiologicalReaction direction="left-to-right" evidence="21">
        <dbReference type="Rhea" id="RHEA:49245"/>
    </physiologicalReaction>
</comment>
<comment type="catalytic activity">
    <reaction evidence="16">
        <text>lipoxin A4 + NAD(+) = 15-oxo-(5S,6R)-dihydroxy-(7E,9E,11Z,13E)-eicosatetraenoate + NADH + H(+)</text>
        <dbReference type="Rhea" id="RHEA:41572"/>
        <dbReference type="ChEBI" id="CHEBI:15378"/>
        <dbReference type="ChEBI" id="CHEBI:57540"/>
        <dbReference type="ChEBI" id="CHEBI:57945"/>
        <dbReference type="ChEBI" id="CHEBI:67026"/>
        <dbReference type="ChEBI" id="CHEBI:78311"/>
    </reaction>
    <physiologicalReaction direction="left-to-right" evidence="16">
        <dbReference type="Rhea" id="RHEA:41573"/>
    </physiologicalReaction>
</comment>
<dbReference type="PRINTS" id="PR00080">
    <property type="entry name" value="SDRFAMILY"/>
</dbReference>
<comment type="catalytic activity">
    <reaction evidence="18">
        <text>prostaglandin E2 + NAD(+) = 15-oxoprostaglandin E2 + NADH + H(+)</text>
        <dbReference type="Rhea" id="RHEA:11876"/>
        <dbReference type="ChEBI" id="CHEBI:15378"/>
        <dbReference type="ChEBI" id="CHEBI:57400"/>
        <dbReference type="ChEBI" id="CHEBI:57540"/>
        <dbReference type="ChEBI" id="CHEBI:57945"/>
        <dbReference type="ChEBI" id="CHEBI:606564"/>
        <dbReference type="EC" id="1.1.1.141"/>
    </reaction>
    <physiologicalReaction direction="left-to-right" evidence="18">
        <dbReference type="Rhea" id="RHEA:11877"/>
    </physiologicalReaction>
</comment>
<reference evidence="24" key="1">
    <citation type="submission" date="2025-08" db="UniProtKB">
        <authorList>
            <consortium name="RefSeq"/>
        </authorList>
    </citation>
    <scope>IDENTIFICATION</scope>
</reference>
<evidence type="ECO:0000256" key="5">
    <source>
        <dbReference type="ARBA" id="ARBA00040276"/>
    </source>
</evidence>
<evidence type="ECO:0000256" key="15">
    <source>
        <dbReference type="ARBA" id="ARBA00048393"/>
    </source>
</evidence>
<organism evidence="23 24">
    <name type="scientific">Bicyclus anynana</name>
    <name type="common">Squinting bush brown butterfly</name>
    <dbReference type="NCBI Taxonomy" id="110368"/>
    <lineage>
        <taxon>Eukaryota</taxon>
        <taxon>Metazoa</taxon>
        <taxon>Ecdysozoa</taxon>
        <taxon>Arthropoda</taxon>
        <taxon>Hexapoda</taxon>
        <taxon>Insecta</taxon>
        <taxon>Pterygota</taxon>
        <taxon>Neoptera</taxon>
        <taxon>Endopterygota</taxon>
        <taxon>Lepidoptera</taxon>
        <taxon>Glossata</taxon>
        <taxon>Ditrysia</taxon>
        <taxon>Papilionoidea</taxon>
        <taxon>Nymphalidae</taxon>
        <taxon>Satyrinae</taxon>
        <taxon>Satyrini</taxon>
        <taxon>Mycalesina</taxon>
        <taxon>Bicyclus</taxon>
    </lineage>
</organism>
<dbReference type="EC" id="1.1.1.141" evidence="3"/>
<dbReference type="PANTHER" id="PTHR44229">
    <property type="entry name" value="15-HYDROXYPROSTAGLANDIN DEHYDROGENASE [NAD(+)]"/>
    <property type="match status" value="1"/>
</dbReference>
<evidence type="ECO:0000313" key="23">
    <source>
        <dbReference type="Proteomes" id="UP001652582"/>
    </source>
</evidence>
<evidence type="ECO:0000313" key="24">
    <source>
        <dbReference type="RefSeq" id="XP_023937595.1"/>
    </source>
</evidence>
<evidence type="ECO:0000256" key="13">
    <source>
        <dbReference type="ARBA" id="ARBA00048144"/>
    </source>
</evidence>
<dbReference type="AlphaFoldDB" id="A0A6J1MPS4"/>
<comment type="catalytic activity">
    <reaction evidence="13">
        <text>(11R)-hydroxy-(5Z,8Z,12E,14Z)-eicosatetraenoate + NAD(+) = 11-oxo-(5Z,8Z,12E,14Z)-eicosatetraenoate + NADH + H(+)</text>
        <dbReference type="Rhea" id="RHEA:48640"/>
        <dbReference type="ChEBI" id="CHEBI:15378"/>
        <dbReference type="ChEBI" id="CHEBI:57540"/>
        <dbReference type="ChEBI" id="CHEBI:57945"/>
        <dbReference type="ChEBI" id="CHEBI:78836"/>
        <dbReference type="ChEBI" id="CHEBI:90697"/>
    </reaction>
    <physiologicalReaction direction="left-to-right" evidence="13">
        <dbReference type="Rhea" id="RHEA:48641"/>
    </physiologicalReaction>
</comment>
<dbReference type="EC" id="1.1.1.232" evidence="4"/>
<dbReference type="PANTHER" id="PTHR44229:SF4">
    <property type="entry name" value="15-HYDROXYPROSTAGLANDIN DEHYDROGENASE [NAD(+)]"/>
    <property type="match status" value="1"/>
</dbReference>
<dbReference type="OrthoDB" id="417891at2759"/>
<evidence type="ECO:0000256" key="9">
    <source>
        <dbReference type="ARBA" id="ARBA00047325"/>
    </source>
</evidence>
<evidence type="ECO:0000256" key="1">
    <source>
        <dbReference type="ARBA" id="ARBA00006484"/>
    </source>
</evidence>
<accession>A0A6J1MPS4</accession>
<evidence type="ECO:0000256" key="3">
    <source>
        <dbReference type="ARBA" id="ARBA00038968"/>
    </source>
</evidence>
<evidence type="ECO:0000256" key="8">
    <source>
        <dbReference type="ARBA" id="ARBA00045705"/>
    </source>
</evidence>
<dbReference type="GeneID" id="112045575"/>
<evidence type="ECO:0000256" key="2">
    <source>
        <dbReference type="ARBA" id="ARBA00023002"/>
    </source>
</evidence>
<gene>
    <name evidence="24" type="primary">LOC112045575</name>
</gene>
<evidence type="ECO:0000256" key="14">
    <source>
        <dbReference type="ARBA" id="ARBA00048170"/>
    </source>
</evidence>
<evidence type="ECO:0000256" key="10">
    <source>
        <dbReference type="ARBA" id="ARBA00047672"/>
    </source>
</evidence>
<evidence type="ECO:0000256" key="21">
    <source>
        <dbReference type="ARBA" id="ARBA00049188"/>
    </source>
</evidence>
<dbReference type="Gene3D" id="3.40.50.720">
    <property type="entry name" value="NAD(P)-binding Rossmann-like Domain"/>
    <property type="match status" value="1"/>
</dbReference>
<evidence type="ECO:0000256" key="6">
    <source>
        <dbReference type="ARBA" id="ARBA00041812"/>
    </source>
</evidence>
<comment type="catalytic activity">
    <reaction evidence="11">
        <text>14-hydroxy-(4Z,7Z,10Z,12E,16Z,19Z)-docosahexaenoate + NAD(+) = 14-oxo-(4Z,7Z,10Z,12E,16Z,19Z)-docosahexaenoate + NADH + H(+)</text>
        <dbReference type="Rhea" id="RHEA:48952"/>
        <dbReference type="ChEBI" id="CHEBI:15378"/>
        <dbReference type="ChEBI" id="CHEBI:57540"/>
        <dbReference type="ChEBI" id="CHEBI:57945"/>
        <dbReference type="ChEBI" id="CHEBI:90866"/>
        <dbReference type="ChEBI" id="CHEBI:90867"/>
    </reaction>
    <physiologicalReaction direction="left-to-right" evidence="11">
        <dbReference type="Rhea" id="RHEA:48953"/>
    </physiologicalReaction>
</comment>
<dbReference type="GO" id="GO:0005737">
    <property type="term" value="C:cytoplasm"/>
    <property type="evidence" value="ECO:0007669"/>
    <property type="project" value="TreeGrafter"/>
</dbReference>
<proteinExistence type="inferred from homology"/>
<comment type="function">
    <text evidence="8">Catalyzes the NAD-dependent dehydrogenation (oxidation) of a broad array of hydroxylated polyunsaturated fatty acids (mainly eicosanoids and docosanoids, including prostaglandins, lipoxins and resolvins), yielding their corresponding keto (oxo) metabolites. Decreases the levels of the pro-proliferative prostaglandins such as prostaglandin E2 (whose activity is increased in cancer because of an increase in the expression of cyclooxygenase 2) and generates oxo-fatty acid products that can profoundly influence cell function by abrogating pro-inflammatory cytokine expression. Converts resolvins E1, D1 and D2 to their oxo products, which represents a mode of resolvin inactivation. Resolvin E1 plays important roles during the resolution phase of acute inflammation, while resolvins D1 and D2 have a unique role in obesity-induced adipose inflammation.</text>
</comment>
<evidence type="ECO:0000256" key="19">
    <source>
        <dbReference type="ARBA" id="ARBA00048921"/>
    </source>
</evidence>
<comment type="catalytic activity">
    <reaction evidence="19">
        <text>resolvin D2 + NAD(+) = 16-oxoresolvin D2 + NADH + H(+)</text>
        <dbReference type="Rhea" id="RHEA:53588"/>
        <dbReference type="ChEBI" id="CHEBI:15378"/>
        <dbReference type="ChEBI" id="CHEBI:57540"/>
        <dbReference type="ChEBI" id="CHEBI:57945"/>
        <dbReference type="ChEBI" id="CHEBI:133367"/>
        <dbReference type="ChEBI" id="CHEBI:137498"/>
    </reaction>
    <physiologicalReaction direction="left-to-right" evidence="19">
        <dbReference type="Rhea" id="RHEA:53589"/>
    </physiologicalReaction>
</comment>
<dbReference type="GO" id="GO:0047034">
    <property type="term" value="F:15-hydroxyicosatetraenoate dehydrogenase activity"/>
    <property type="evidence" value="ECO:0007669"/>
    <property type="project" value="UniProtKB-EC"/>
</dbReference>
<evidence type="ECO:0000256" key="12">
    <source>
        <dbReference type="ARBA" id="ARBA00048140"/>
    </source>
</evidence>
<comment type="catalytic activity">
    <reaction evidence="17">
        <text>prostaglandin A1 + NAD(+) = 15-oxo-prostaglandin A1 + NADH + H(+)</text>
        <dbReference type="Rhea" id="RHEA:41263"/>
        <dbReference type="ChEBI" id="CHEBI:15378"/>
        <dbReference type="ChEBI" id="CHEBI:57398"/>
        <dbReference type="ChEBI" id="CHEBI:57540"/>
        <dbReference type="ChEBI" id="CHEBI:57945"/>
        <dbReference type="ChEBI" id="CHEBI:85072"/>
    </reaction>
    <physiologicalReaction direction="left-to-right" evidence="17">
        <dbReference type="Rhea" id="RHEA:41264"/>
    </physiologicalReaction>
</comment>
<evidence type="ECO:0000256" key="4">
    <source>
        <dbReference type="ARBA" id="ARBA00039060"/>
    </source>
</evidence>
<dbReference type="PROSITE" id="PS00061">
    <property type="entry name" value="ADH_SHORT"/>
    <property type="match status" value="1"/>
</dbReference>
<evidence type="ECO:0000256" key="11">
    <source>
        <dbReference type="ARBA" id="ARBA00048008"/>
    </source>
</evidence>
<dbReference type="KEGG" id="bany:112045575"/>
<dbReference type="RefSeq" id="XP_023937595.1">
    <property type="nucleotide sequence ID" value="XM_024081827.2"/>
</dbReference>
<comment type="catalytic activity">
    <reaction evidence="20">
        <text>(15S)-hydroxy-(5Z,8Z,11Z,13E)-eicosatetraenoate + NAD(+) = 15-oxo-(5Z,8Z,11Z,13E)-eicosatetraenoate + NADH + H(+)</text>
        <dbReference type="Rhea" id="RHEA:23260"/>
        <dbReference type="ChEBI" id="CHEBI:15378"/>
        <dbReference type="ChEBI" id="CHEBI:57409"/>
        <dbReference type="ChEBI" id="CHEBI:57410"/>
        <dbReference type="ChEBI" id="CHEBI:57540"/>
        <dbReference type="ChEBI" id="CHEBI:57945"/>
        <dbReference type="EC" id="1.1.1.232"/>
    </reaction>
    <physiologicalReaction direction="left-to-right" evidence="20">
        <dbReference type="Rhea" id="RHEA:23261"/>
    </physiologicalReaction>
</comment>
<evidence type="ECO:0000256" key="22">
    <source>
        <dbReference type="RuleBase" id="RU000363"/>
    </source>
</evidence>
<dbReference type="Pfam" id="PF00106">
    <property type="entry name" value="adh_short"/>
    <property type="match status" value="1"/>
</dbReference>
<protein>
    <recommendedName>
        <fullName evidence="5">15-hydroxyprostaglandin dehydrogenase [NAD(+)]</fullName>
        <ecNumber evidence="3">1.1.1.141</ecNumber>
        <ecNumber evidence="4">1.1.1.232</ecNumber>
    </recommendedName>
    <alternativeName>
        <fullName evidence="7">Eicosanoid/docosanoid dehydrogenase [NAD(+)]</fullName>
    </alternativeName>
    <alternativeName>
        <fullName evidence="6">Prostaglandin dehydrogenase 1</fullName>
    </alternativeName>
</protein>
<dbReference type="InterPro" id="IPR002347">
    <property type="entry name" value="SDR_fam"/>
</dbReference>
<comment type="catalytic activity">
    <reaction evidence="15">
        <text>resolvin D2 + NAD(+) = 7-oxoresolvin D2 + NADH + H(+)</text>
        <dbReference type="Rhea" id="RHEA:53584"/>
        <dbReference type="ChEBI" id="CHEBI:15378"/>
        <dbReference type="ChEBI" id="CHEBI:57540"/>
        <dbReference type="ChEBI" id="CHEBI:57945"/>
        <dbReference type="ChEBI" id="CHEBI:133367"/>
        <dbReference type="ChEBI" id="CHEBI:137497"/>
    </reaction>
    <physiologicalReaction direction="left-to-right" evidence="15">
        <dbReference type="Rhea" id="RHEA:53585"/>
    </physiologicalReaction>
</comment>
<evidence type="ECO:0000256" key="20">
    <source>
        <dbReference type="ARBA" id="ARBA00049151"/>
    </source>
</evidence>
<evidence type="ECO:0000256" key="18">
    <source>
        <dbReference type="ARBA" id="ARBA00048739"/>
    </source>
</evidence>
<keyword evidence="2" id="KW-0560">Oxidoreductase</keyword>
<evidence type="ECO:0000256" key="7">
    <source>
        <dbReference type="ARBA" id="ARBA00042026"/>
    </source>
</evidence>
<comment type="catalytic activity">
    <reaction evidence="12">
        <text>15-oxo-(5S,6R)-dihydroxy-(7E,9E,11Z)-eicosatrienoate + NADH + H(+) = (5S,6R,15S)-trihydroxy-(7E,9E,11Z)-eicosatrienoate + NAD(+)</text>
        <dbReference type="Rhea" id="RHEA:41596"/>
        <dbReference type="ChEBI" id="CHEBI:15378"/>
        <dbReference type="ChEBI" id="CHEBI:57540"/>
        <dbReference type="ChEBI" id="CHEBI:57945"/>
        <dbReference type="ChEBI" id="CHEBI:78325"/>
        <dbReference type="ChEBI" id="CHEBI:78329"/>
    </reaction>
    <physiologicalReaction direction="left-to-right" evidence="12">
        <dbReference type="Rhea" id="RHEA:41597"/>
    </physiologicalReaction>
</comment>
<dbReference type="PRINTS" id="PR00081">
    <property type="entry name" value="GDHRDH"/>
</dbReference>
<dbReference type="InterPro" id="IPR020904">
    <property type="entry name" value="Sc_DH/Rdtase_CS"/>
</dbReference>
<evidence type="ECO:0000256" key="16">
    <source>
        <dbReference type="ARBA" id="ARBA00048535"/>
    </source>
</evidence>
<comment type="catalytic activity">
    <reaction evidence="10">
        <text>resolvin D1 + NAD(+) = 8-oxoresolvin D1 + NADH + H(+)</text>
        <dbReference type="Rhea" id="RHEA:50124"/>
        <dbReference type="ChEBI" id="CHEBI:15378"/>
        <dbReference type="ChEBI" id="CHEBI:57540"/>
        <dbReference type="ChEBI" id="CHEBI:57945"/>
        <dbReference type="ChEBI" id="CHEBI:132079"/>
        <dbReference type="ChEBI" id="CHEBI:132080"/>
    </reaction>
    <physiologicalReaction direction="left-to-right" evidence="10">
        <dbReference type="Rhea" id="RHEA:50125"/>
    </physiologicalReaction>
</comment>
<comment type="catalytic activity">
    <reaction evidence="14">
        <text>resolvin D1 + NAD(+) = 17-oxoresolvin D1 + NADH + H(+)</text>
        <dbReference type="Rhea" id="RHEA:50128"/>
        <dbReference type="ChEBI" id="CHEBI:15378"/>
        <dbReference type="ChEBI" id="CHEBI:57540"/>
        <dbReference type="ChEBI" id="CHEBI:57945"/>
        <dbReference type="ChEBI" id="CHEBI:132079"/>
        <dbReference type="ChEBI" id="CHEBI:132081"/>
    </reaction>
    <physiologicalReaction direction="left-to-right" evidence="14">
        <dbReference type="Rhea" id="RHEA:50129"/>
    </physiologicalReaction>
</comment>
<name>A0A6J1MPS4_BICAN</name>
<evidence type="ECO:0000256" key="17">
    <source>
        <dbReference type="ARBA" id="ARBA00048611"/>
    </source>
</evidence>
<dbReference type="GO" id="GO:0016404">
    <property type="term" value="F:15-hydroxyprostaglandin dehydrogenase (NAD+) activity"/>
    <property type="evidence" value="ECO:0007669"/>
    <property type="project" value="UniProtKB-EC"/>
</dbReference>